<dbReference type="InterPro" id="IPR050312">
    <property type="entry name" value="IolE/XylAMocC-like"/>
</dbReference>
<gene>
    <name evidence="2" type="ORF">MUN88_20245</name>
</gene>
<keyword evidence="3" id="KW-1185">Reference proteome</keyword>
<dbReference type="Pfam" id="PF01261">
    <property type="entry name" value="AP_endonuc_2"/>
    <property type="match status" value="1"/>
</dbReference>
<dbReference type="RefSeq" id="WP_244718713.1">
    <property type="nucleotide sequence ID" value="NZ_CP095072.1"/>
</dbReference>
<sequence length="259" mass="29992">MKLGLCSVTFRDKNPEQLIDLAMEAKLDAIEWGGDVHVPPGEYEVAKQVGELTRSRDLVVSSYGSYYRLADHTGNEFDFETILETARRLEAPAIRVWAGMQGSADADQAYMEKVAEDARRIADIAAKENISIHLEYHEGTLTDTKESAKQLMETINHQHVFLYWQPANNVSVEERLASIQYLKEWLSNVHIFHWRSYTDRMQLASGMNEWELYLEKIEQDPNMNRYVLMEFVKDDDDRQFLMDAQTLHNLKDIVDKKAT</sequence>
<protein>
    <submittedName>
        <fullName evidence="2">Sugar phosphate isomerase/epimerase</fullName>
    </submittedName>
</protein>
<feature type="domain" description="Xylose isomerase-like TIM barrel" evidence="1">
    <location>
        <begin position="20"/>
        <end position="231"/>
    </location>
</feature>
<dbReference type="Gene3D" id="3.20.20.150">
    <property type="entry name" value="Divalent-metal-dependent TIM barrel enzymes"/>
    <property type="match status" value="1"/>
</dbReference>
<organism evidence="2 3">
    <name type="scientific">Gracilibacillus caseinilyticus</name>
    <dbReference type="NCBI Taxonomy" id="2932256"/>
    <lineage>
        <taxon>Bacteria</taxon>
        <taxon>Bacillati</taxon>
        <taxon>Bacillota</taxon>
        <taxon>Bacilli</taxon>
        <taxon>Bacillales</taxon>
        <taxon>Bacillaceae</taxon>
        <taxon>Gracilibacillus</taxon>
    </lineage>
</organism>
<proteinExistence type="predicted"/>
<dbReference type="SUPFAM" id="SSF51658">
    <property type="entry name" value="Xylose isomerase-like"/>
    <property type="match status" value="1"/>
</dbReference>
<dbReference type="EMBL" id="CP095072">
    <property type="protein sequence ID" value="UOQ48339.1"/>
    <property type="molecule type" value="Genomic_DNA"/>
</dbReference>
<keyword evidence="2" id="KW-0413">Isomerase</keyword>
<dbReference type="PANTHER" id="PTHR12110">
    <property type="entry name" value="HYDROXYPYRUVATE ISOMERASE"/>
    <property type="match status" value="1"/>
</dbReference>
<dbReference type="InterPro" id="IPR013022">
    <property type="entry name" value="Xyl_isomerase-like_TIM-brl"/>
</dbReference>
<dbReference type="InterPro" id="IPR036237">
    <property type="entry name" value="Xyl_isomerase-like_sf"/>
</dbReference>
<evidence type="ECO:0000313" key="2">
    <source>
        <dbReference type="EMBL" id="UOQ48339.1"/>
    </source>
</evidence>
<dbReference type="PANTHER" id="PTHR12110:SF41">
    <property type="entry name" value="INOSOSE DEHYDRATASE"/>
    <property type="match status" value="1"/>
</dbReference>
<reference evidence="2 3" key="1">
    <citation type="submission" date="2022-04" db="EMBL/GenBank/DDBJ databases">
        <title>Gracilibacillus sp. isolated from saltern.</title>
        <authorList>
            <person name="Won M."/>
            <person name="Lee C.-M."/>
            <person name="Woen H.-Y."/>
            <person name="Kwon S.-W."/>
        </authorList>
    </citation>
    <scope>NUCLEOTIDE SEQUENCE [LARGE SCALE GENOMIC DNA]</scope>
    <source>
        <strain evidence="2 3">SSWR10-1</strain>
    </source>
</reference>
<dbReference type="Proteomes" id="UP000831782">
    <property type="component" value="Chromosome"/>
</dbReference>
<evidence type="ECO:0000259" key="1">
    <source>
        <dbReference type="Pfam" id="PF01261"/>
    </source>
</evidence>
<name>A0ABY4EVC5_9BACI</name>
<accession>A0ABY4EVC5</accession>
<evidence type="ECO:0000313" key="3">
    <source>
        <dbReference type="Proteomes" id="UP000831782"/>
    </source>
</evidence>
<dbReference type="GO" id="GO:0016853">
    <property type="term" value="F:isomerase activity"/>
    <property type="evidence" value="ECO:0007669"/>
    <property type="project" value="UniProtKB-KW"/>
</dbReference>